<sequence>MAVMLRLALAILGLASCSALSLRAAPPSAMCASISRPYRASPPTMRAEAALLRLGLALAEVGDKPGAELFGAQRTNDPTFGLDPVLVIGTLAVVFPIVITLLFIGRDP</sequence>
<keyword evidence="4" id="KW-1185">Reference proteome</keyword>
<proteinExistence type="predicted"/>
<gene>
    <name evidence="3" type="ORF">AB1Y20_006496</name>
</gene>
<evidence type="ECO:0000256" key="1">
    <source>
        <dbReference type="SAM" id="Phobius"/>
    </source>
</evidence>
<evidence type="ECO:0000313" key="3">
    <source>
        <dbReference type="EMBL" id="KAL1510165.1"/>
    </source>
</evidence>
<organism evidence="3 4">
    <name type="scientific">Prymnesium parvum</name>
    <name type="common">Toxic golden alga</name>
    <dbReference type="NCBI Taxonomy" id="97485"/>
    <lineage>
        <taxon>Eukaryota</taxon>
        <taxon>Haptista</taxon>
        <taxon>Haptophyta</taxon>
        <taxon>Prymnesiophyceae</taxon>
        <taxon>Prymnesiales</taxon>
        <taxon>Prymnesiaceae</taxon>
        <taxon>Prymnesium</taxon>
    </lineage>
</organism>
<dbReference type="AlphaFoldDB" id="A0AB34IZY8"/>
<keyword evidence="1" id="KW-0472">Membrane</keyword>
<reference evidence="3 4" key="1">
    <citation type="journal article" date="2024" name="Science">
        <title>Giant polyketide synthase enzymes in the biosynthesis of giant marine polyether toxins.</title>
        <authorList>
            <person name="Fallon T.R."/>
            <person name="Shende V.V."/>
            <person name="Wierzbicki I.H."/>
            <person name="Pendleton A.L."/>
            <person name="Watervoot N.F."/>
            <person name="Auber R.P."/>
            <person name="Gonzalez D.J."/>
            <person name="Wisecaver J.H."/>
            <person name="Moore B.S."/>
        </authorList>
    </citation>
    <scope>NUCLEOTIDE SEQUENCE [LARGE SCALE GENOMIC DNA]</scope>
    <source>
        <strain evidence="3 4">12B1</strain>
    </source>
</reference>
<accession>A0AB34IZY8</accession>
<feature type="chain" id="PRO_5044306169" evidence="2">
    <location>
        <begin position="20"/>
        <end position="108"/>
    </location>
</feature>
<keyword evidence="1" id="KW-0812">Transmembrane</keyword>
<keyword evidence="2" id="KW-0732">Signal</keyword>
<protein>
    <submittedName>
        <fullName evidence="3">Uncharacterized protein</fullName>
    </submittedName>
</protein>
<comment type="caution">
    <text evidence="3">The sequence shown here is derived from an EMBL/GenBank/DDBJ whole genome shotgun (WGS) entry which is preliminary data.</text>
</comment>
<name>A0AB34IZY8_PRYPA</name>
<dbReference type="Proteomes" id="UP001515480">
    <property type="component" value="Unassembled WGS sequence"/>
</dbReference>
<evidence type="ECO:0000256" key="2">
    <source>
        <dbReference type="SAM" id="SignalP"/>
    </source>
</evidence>
<feature type="signal peptide" evidence="2">
    <location>
        <begin position="1"/>
        <end position="19"/>
    </location>
</feature>
<dbReference type="EMBL" id="JBGBPQ010000015">
    <property type="protein sequence ID" value="KAL1510165.1"/>
    <property type="molecule type" value="Genomic_DNA"/>
</dbReference>
<dbReference type="PROSITE" id="PS51257">
    <property type="entry name" value="PROKAR_LIPOPROTEIN"/>
    <property type="match status" value="1"/>
</dbReference>
<keyword evidence="1" id="KW-1133">Transmembrane helix</keyword>
<feature type="transmembrane region" description="Helical" evidence="1">
    <location>
        <begin position="85"/>
        <end position="104"/>
    </location>
</feature>
<evidence type="ECO:0000313" key="4">
    <source>
        <dbReference type="Proteomes" id="UP001515480"/>
    </source>
</evidence>